<name>A0AA36J253_9DINO</name>
<dbReference type="InterPro" id="IPR050188">
    <property type="entry name" value="RluA_PseudoU_synthase"/>
</dbReference>
<feature type="domain" description="Pseudouridine synthase RsuA/RluA-like" evidence="1">
    <location>
        <begin position="576"/>
        <end position="730"/>
    </location>
</feature>
<accession>A0AA36J253</accession>
<dbReference type="Gene3D" id="3.30.2350.10">
    <property type="entry name" value="Pseudouridine synthase"/>
    <property type="match status" value="1"/>
</dbReference>
<organism evidence="2 3">
    <name type="scientific">Effrenium voratum</name>
    <dbReference type="NCBI Taxonomy" id="2562239"/>
    <lineage>
        <taxon>Eukaryota</taxon>
        <taxon>Sar</taxon>
        <taxon>Alveolata</taxon>
        <taxon>Dinophyceae</taxon>
        <taxon>Suessiales</taxon>
        <taxon>Symbiodiniaceae</taxon>
        <taxon>Effrenium</taxon>
    </lineage>
</organism>
<dbReference type="AlphaFoldDB" id="A0AA36J253"/>
<evidence type="ECO:0000313" key="3">
    <source>
        <dbReference type="Proteomes" id="UP001178507"/>
    </source>
</evidence>
<protein>
    <recommendedName>
        <fullName evidence="1">Pseudouridine synthase RsuA/RluA-like domain-containing protein</fullName>
    </recommendedName>
</protein>
<gene>
    <name evidence="2" type="ORF">EVOR1521_LOCUS21185</name>
</gene>
<dbReference type="GO" id="GO:0000455">
    <property type="term" value="P:enzyme-directed rRNA pseudouridine synthesis"/>
    <property type="evidence" value="ECO:0007669"/>
    <property type="project" value="TreeGrafter"/>
</dbReference>
<dbReference type="CDD" id="cd02869">
    <property type="entry name" value="PseudoU_synth_RluA_like"/>
    <property type="match status" value="1"/>
</dbReference>
<dbReference type="Proteomes" id="UP001178507">
    <property type="component" value="Unassembled WGS sequence"/>
</dbReference>
<dbReference type="GO" id="GO:0009982">
    <property type="term" value="F:pseudouridine synthase activity"/>
    <property type="evidence" value="ECO:0007669"/>
    <property type="project" value="InterPro"/>
</dbReference>
<dbReference type="PANTHER" id="PTHR21600:SF92">
    <property type="entry name" value="RIBOSOMAL LARGE SUBUNIT PSEUDOURIDINE SYNTHASE C"/>
    <property type="match status" value="1"/>
</dbReference>
<dbReference type="Pfam" id="PF00849">
    <property type="entry name" value="PseudoU_synth_2"/>
    <property type="match status" value="1"/>
</dbReference>
<evidence type="ECO:0000313" key="2">
    <source>
        <dbReference type="EMBL" id="CAJ1397096.1"/>
    </source>
</evidence>
<dbReference type="PANTHER" id="PTHR21600">
    <property type="entry name" value="MITOCHONDRIAL RNA PSEUDOURIDINE SYNTHASE"/>
    <property type="match status" value="1"/>
</dbReference>
<keyword evidence="3" id="KW-1185">Reference proteome</keyword>
<proteinExistence type="predicted"/>
<dbReference type="SUPFAM" id="SSF55120">
    <property type="entry name" value="Pseudouridine synthase"/>
    <property type="match status" value="1"/>
</dbReference>
<dbReference type="GO" id="GO:0003723">
    <property type="term" value="F:RNA binding"/>
    <property type="evidence" value="ECO:0007669"/>
    <property type="project" value="InterPro"/>
</dbReference>
<sequence>MRSDRGDALRVLRDVKRGARVENVQCSKLLSRCQKSGDWGLGLDAFRAFQRASLRADVVTFTCAIKCCEKGKWRSVLGFLARMGAERVPANAKSADACVNSCGGEWQRSAQLLASWCRRGLRLDSVLCHSLADAARGDESRRDDEDGKDSWRQGLHVLRRMAAAALRGDAFTRCVGMKASDWRRGFLLLEDHPVVLRAALARSPWSRAGALMARLDMVSAGQRLAPHGASFSSAISACREMPQGWQRALWLLAQAAEAEAASFVPRAAALGCCEAQLRWREAAELLTDPDPSTLRSALAACGANWVAALAMLMGAKAAARGVEGWRALLWSCEAASAWPAAVALIERAERSEVDEPCALSAIRSCGKCLAQSAGLGLLWRLESDAGRSQQREDVCFLPCALAALLVEDPAVIHGALAECARALPHAAPAKSKTSRELFPLLWATATLGASSAHFAQRVWGVLGSSLGAFSGEELVLLAWGAAAARDAGAGAGGFFPAIQEEVQRRASSEPTELLAHAWAAHFAQRLPSGFLAWLRCQLQRLGRARDGPSQRGCGRLAGAEPEGEGLAAVLQLPDCLVLNKEAGWEVCDQHGARQVVDLLRSKLGWQHPILWDAEQQFGFLHRLDVPSSGLLLAATSYERYYELQLQLRTGSMTRDYAILSHGWWPSNRRSIHASVYWGERTLCRAGGRGKPSVTLPKVLGHLAQRGECFSFLVARILTGRRHQIRTHFAHVGHPVVADHQYTARSTRRRDQELLDRHFLHRFHLAFEGSALKEPLPAELRRLLRRLEPVRPRELQWSLGSWEEVLALGDERELRGWKD</sequence>
<dbReference type="Gene3D" id="1.25.40.10">
    <property type="entry name" value="Tetratricopeptide repeat domain"/>
    <property type="match status" value="1"/>
</dbReference>
<evidence type="ECO:0000259" key="1">
    <source>
        <dbReference type="Pfam" id="PF00849"/>
    </source>
</evidence>
<dbReference type="InterPro" id="IPR006145">
    <property type="entry name" value="PsdUridine_synth_RsuA/RluA"/>
</dbReference>
<dbReference type="InterPro" id="IPR020103">
    <property type="entry name" value="PsdUridine_synth_cat_dom_sf"/>
</dbReference>
<comment type="caution">
    <text evidence="2">The sequence shown here is derived from an EMBL/GenBank/DDBJ whole genome shotgun (WGS) entry which is preliminary data.</text>
</comment>
<dbReference type="InterPro" id="IPR011990">
    <property type="entry name" value="TPR-like_helical_dom_sf"/>
</dbReference>
<dbReference type="EMBL" id="CAUJNA010003254">
    <property type="protein sequence ID" value="CAJ1397096.1"/>
    <property type="molecule type" value="Genomic_DNA"/>
</dbReference>
<reference evidence="2" key="1">
    <citation type="submission" date="2023-08" db="EMBL/GenBank/DDBJ databases">
        <authorList>
            <person name="Chen Y."/>
            <person name="Shah S."/>
            <person name="Dougan E. K."/>
            <person name="Thang M."/>
            <person name="Chan C."/>
        </authorList>
    </citation>
    <scope>NUCLEOTIDE SEQUENCE</scope>
</reference>